<proteinExistence type="predicted"/>
<evidence type="ECO:0000313" key="3">
    <source>
        <dbReference type="Proteomes" id="UP000230750"/>
    </source>
</evidence>
<keyword evidence="3" id="KW-1185">Reference proteome</keyword>
<gene>
    <name evidence="2" type="ORF">BSL78_16402</name>
</gene>
<evidence type="ECO:0000313" key="2">
    <source>
        <dbReference type="EMBL" id="PIK46738.1"/>
    </source>
</evidence>
<dbReference type="AlphaFoldDB" id="A0A2G8KFF2"/>
<name>A0A2G8KFF2_STIJA</name>
<comment type="caution">
    <text evidence="2">The sequence shown here is derived from an EMBL/GenBank/DDBJ whole genome shotgun (WGS) entry which is preliminary data.</text>
</comment>
<organism evidence="2 3">
    <name type="scientific">Stichopus japonicus</name>
    <name type="common">Sea cucumber</name>
    <dbReference type="NCBI Taxonomy" id="307972"/>
    <lineage>
        <taxon>Eukaryota</taxon>
        <taxon>Metazoa</taxon>
        <taxon>Echinodermata</taxon>
        <taxon>Eleutherozoa</taxon>
        <taxon>Echinozoa</taxon>
        <taxon>Holothuroidea</taxon>
        <taxon>Aspidochirotacea</taxon>
        <taxon>Aspidochirotida</taxon>
        <taxon>Stichopodidae</taxon>
        <taxon>Apostichopus</taxon>
    </lineage>
</organism>
<protein>
    <submittedName>
        <fullName evidence="2">Uncharacterized protein</fullName>
    </submittedName>
</protein>
<sequence>MDSSNPPPYNETDPAYPPGYQHSPYPPPQGNTAYPPPQTGYAYPPQDTSANEPLLAVNNEGGDGGNVGFTSTPSAPPHSAETGGFSATPGSFDDKAVRHGFIRKVDIIGYADDHSFYTDLDHFTRILDLATLQKGNMLSLSYNTHHPV</sequence>
<dbReference type="EMBL" id="MRZV01000624">
    <property type="protein sequence ID" value="PIK46738.1"/>
    <property type="molecule type" value="Genomic_DNA"/>
</dbReference>
<accession>A0A2G8KFF2</accession>
<dbReference type="Proteomes" id="UP000230750">
    <property type="component" value="Unassembled WGS sequence"/>
</dbReference>
<feature type="region of interest" description="Disordered" evidence="1">
    <location>
        <begin position="1"/>
        <end position="91"/>
    </location>
</feature>
<reference evidence="2 3" key="1">
    <citation type="journal article" date="2017" name="PLoS Biol.">
        <title>The sea cucumber genome provides insights into morphological evolution and visceral regeneration.</title>
        <authorList>
            <person name="Zhang X."/>
            <person name="Sun L."/>
            <person name="Yuan J."/>
            <person name="Sun Y."/>
            <person name="Gao Y."/>
            <person name="Zhang L."/>
            <person name="Li S."/>
            <person name="Dai H."/>
            <person name="Hamel J.F."/>
            <person name="Liu C."/>
            <person name="Yu Y."/>
            <person name="Liu S."/>
            <person name="Lin W."/>
            <person name="Guo K."/>
            <person name="Jin S."/>
            <person name="Xu P."/>
            <person name="Storey K.B."/>
            <person name="Huan P."/>
            <person name="Zhang T."/>
            <person name="Zhou Y."/>
            <person name="Zhang J."/>
            <person name="Lin C."/>
            <person name="Li X."/>
            <person name="Xing L."/>
            <person name="Huo D."/>
            <person name="Sun M."/>
            <person name="Wang L."/>
            <person name="Mercier A."/>
            <person name="Li F."/>
            <person name="Yang H."/>
            <person name="Xiang J."/>
        </authorList>
    </citation>
    <scope>NUCLEOTIDE SEQUENCE [LARGE SCALE GENOMIC DNA]</scope>
    <source>
        <strain evidence="2">Shaxun</strain>
        <tissue evidence="2">Muscle</tissue>
    </source>
</reference>
<evidence type="ECO:0000256" key="1">
    <source>
        <dbReference type="SAM" id="MobiDB-lite"/>
    </source>
</evidence>
<feature type="compositionally biased region" description="Pro residues" evidence="1">
    <location>
        <begin position="24"/>
        <end position="38"/>
    </location>
</feature>